<dbReference type="Pfam" id="PF00782">
    <property type="entry name" value="DSPc"/>
    <property type="match status" value="1"/>
</dbReference>
<dbReference type="PROSITE" id="PS50056">
    <property type="entry name" value="TYR_PHOSPHATASE_2"/>
    <property type="match status" value="1"/>
</dbReference>
<dbReference type="SUPFAM" id="SSF52799">
    <property type="entry name" value="(Phosphotyrosine protein) phosphatases II"/>
    <property type="match status" value="1"/>
</dbReference>
<dbReference type="Gene3D" id="3.90.190.10">
    <property type="entry name" value="Protein tyrosine phosphatase superfamily"/>
    <property type="match status" value="1"/>
</dbReference>
<evidence type="ECO:0000313" key="9">
    <source>
        <dbReference type="Proteomes" id="UP001201812"/>
    </source>
</evidence>
<keyword evidence="2" id="KW-0378">Hydrolase</keyword>
<evidence type="ECO:0000256" key="5">
    <source>
        <dbReference type="ARBA" id="ARBA00048336"/>
    </source>
</evidence>
<dbReference type="InterPro" id="IPR020422">
    <property type="entry name" value="TYR_PHOSPHATASE_DUAL_dom"/>
</dbReference>
<evidence type="ECO:0000256" key="1">
    <source>
        <dbReference type="ARBA" id="ARBA00008601"/>
    </source>
</evidence>
<dbReference type="InterPro" id="IPR000387">
    <property type="entry name" value="Tyr_Pase_dom"/>
</dbReference>
<keyword evidence="9" id="KW-1185">Reference proteome</keyword>
<reference evidence="8" key="1">
    <citation type="submission" date="2022-01" db="EMBL/GenBank/DDBJ databases">
        <title>Genome Sequence Resource for Two Populations of Ditylenchus destructor, the Migratory Endoparasitic Phytonematode.</title>
        <authorList>
            <person name="Zhang H."/>
            <person name="Lin R."/>
            <person name="Xie B."/>
        </authorList>
    </citation>
    <scope>NUCLEOTIDE SEQUENCE</scope>
    <source>
        <strain evidence="8">BazhouSP</strain>
    </source>
</reference>
<evidence type="ECO:0000256" key="3">
    <source>
        <dbReference type="ARBA" id="ARBA00022912"/>
    </source>
</evidence>
<dbReference type="GO" id="GO:0004725">
    <property type="term" value="F:protein tyrosine phosphatase activity"/>
    <property type="evidence" value="ECO:0007669"/>
    <property type="project" value="TreeGrafter"/>
</dbReference>
<dbReference type="PANTHER" id="PTHR45948">
    <property type="entry name" value="DUAL SPECIFICITY PROTEIN PHOSPHATASE DDB_G0269404-RELATED"/>
    <property type="match status" value="1"/>
</dbReference>
<dbReference type="Proteomes" id="UP001201812">
    <property type="component" value="Unassembled WGS sequence"/>
</dbReference>
<dbReference type="SMART" id="SM00195">
    <property type="entry name" value="DSPc"/>
    <property type="match status" value="1"/>
</dbReference>
<evidence type="ECO:0000259" key="7">
    <source>
        <dbReference type="PROSITE" id="PS50056"/>
    </source>
</evidence>
<dbReference type="PROSITE" id="PS50054">
    <property type="entry name" value="TYR_PHOSPHATASE_DUAL"/>
    <property type="match status" value="1"/>
</dbReference>
<keyword evidence="3" id="KW-0904">Protein phosphatase</keyword>
<evidence type="ECO:0000313" key="8">
    <source>
        <dbReference type="EMBL" id="KAI1722298.1"/>
    </source>
</evidence>
<evidence type="ECO:0000259" key="6">
    <source>
        <dbReference type="PROSITE" id="PS50054"/>
    </source>
</evidence>
<gene>
    <name evidence="8" type="ORF">DdX_04610</name>
</gene>
<protein>
    <submittedName>
        <fullName evidence="8">Dual specificity phosphatase, catalytic domain-containing protein</fullName>
    </submittedName>
</protein>
<feature type="domain" description="Tyrosine-protein phosphatase" evidence="6">
    <location>
        <begin position="24"/>
        <end position="169"/>
    </location>
</feature>
<dbReference type="InterPro" id="IPR000340">
    <property type="entry name" value="Dual-sp_phosphatase_cat-dom"/>
</dbReference>
<evidence type="ECO:0000256" key="4">
    <source>
        <dbReference type="ARBA" id="ARBA00047761"/>
    </source>
</evidence>
<dbReference type="GO" id="GO:0007165">
    <property type="term" value="P:signal transduction"/>
    <property type="evidence" value="ECO:0007669"/>
    <property type="project" value="TreeGrafter"/>
</dbReference>
<comment type="similarity">
    <text evidence="1">Belongs to the protein-tyrosine phosphatase family. Non-receptor class dual specificity subfamily.</text>
</comment>
<comment type="catalytic activity">
    <reaction evidence="5">
        <text>O-phospho-L-threonyl-[protein] + H2O = L-threonyl-[protein] + phosphate</text>
        <dbReference type="Rhea" id="RHEA:47004"/>
        <dbReference type="Rhea" id="RHEA-COMP:11060"/>
        <dbReference type="Rhea" id="RHEA-COMP:11605"/>
        <dbReference type="ChEBI" id="CHEBI:15377"/>
        <dbReference type="ChEBI" id="CHEBI:30013"/>
        <dbReference type="ChEBI" id="CHEBI:43474"/>
        <dbReference type="ChEBI" id="CHEBI:61977"/>
        <dbReference type="EC" id="3.1.3.16"/>
    </reaction>
</comment>
<dbReference type="EMBL" id="JAKKPZ010000004">
    <property type="protein sequence ID" value="KAI1722298.1"/>
    <property type="molecule type" value="Genomic_DNA"/>
</dbReference>
<dbReference type="GO" id="GO:0005829">
    <property type="term" value="C:cytosol"/>
    <property type="evidence" value="ECO:0007669"/>
    <property type="project" value="TreeGrafter"/>
</dbReference>
<name>A0AAD4NBE3_9BILA</name>
<dbReference type="AlphaFoldDB" id="A0AAD4NBE3"/>
<dbReference type="InterPro" id="IPR029021">
    <property type="entry name" value="Prot-tyrosine_phosphatase-like"/>
</dbReference>
<proteinExistence type="inferred from homology"/>
<dbReference type="PANTHER" id="PTHR45948:SF2">
    <property type="entry name" value="DUAL SPECIFICITY PROTEIN PHOSPHATASE"/>
    <property type="match status" value="1"/>
</dbReference>
<feature type="domain" description="Tyrosine specific protein phosphatases" evidence="7">
    <location>
        <begin position="89"/>
        <end position="147"/>
    </location>
</feature>
<comment type="catalytic activity">
    <reaction evidence="4">
        <text>O-phospho-L-seryl-[protein] + H2O = L-seryl-[protein] + phosphate</text>
        <dbReference type="Rhea" id="RHEA:20629"/>
        <dbReference type="Rhea" id="RHEA-COMP:9863"/>
        <dbReference type="Rhea" id="RHEA-COMP:11604"/>
        <dbReference type="ChEBI" id="CHEBI:15377"/>
        <dbReference type="ChEBI" id="CHEBI:29999"/>
        <dbReference type="ChEBI" id="CHEBI:43474"/>
        <dbReference type="ChEBI" id="CHEBI:83421"/>
        <dbReference type="EC" id="3.1.3.16"/>
    </reaction>
</comment>
<dbReference type="GO" id="GO:0004722">
    <property type="term" value="F:protein serine/threonine phosphatase activity"/>
    <property type="evidence" value="ECO:0007669"/>
    <property type="project" value="UniProtKB-EC"/>
</dbReference>
<evidence type="ECO:0000256" key="2">
    <source>
        <dbReference type="ARBA" id="ARBA00022801"/>
    </source>
</evidence>
<comment type="caution">
    <text evidence="8">The sequence shown here is derived from an EMBL/GenBank/DDBJ whole genome shotgun (WGS) entry which is preliminary data.</text>
</comment>
<sequence>MTEPKTEQQAFGSLKVWRQKVGSGMDEILPGLFVGSLRDALDANQIEQNGIEAVVSVHDFHNDYLLAKNQTDLKWIRIRLSDAPDQDALSHFSAVNSFIHSFRLQKKNVLVHCLAGVSRSVCLIVQYVMTVTNLEYPSALLYVTTKRITARPNFGFRMQLRKFGDYGVFEERKRLSKEFQGSREKFAELHKIDCDTCDSECTLDLGIAHSPESDSSETLAAISFIDD</sequence>
<organism evidence="8 9">
    <name type="scientific">Ditylenchus destructor</name>
    <dbReference type="NCBI Taxonomy" id="166010"/>
    <lineage>
        <taxon>Eukaryota</taxon>
        <taxon>Metazoa</taxon>
        <taxon>Ecdysozoa</taxon>
        <taxon>Nematoda</taxon>
        <taxon>Chromadorea</taxon>
        <taxon>Rhabditida</taxon>
        <taxon>Tylenchina</taxon>
        <taxon>Tylenchomorpha</taxon>
        <taxon>Sphaerularioidea</taxon>
        <taxon>Anguinidae</taxon>
        <taxon>Anguininae</taxon>
        <taxon>Ditylenchus</taxon>
    </lineage>
</organism>
<accession>A0AAD4NBE3</accession>